<name>A0A481ZGE0_9VIRU</name>
<evidence type="ECO:0000313" key="1">
    <source>
        <dbReference type="EMBL" id="QBK93920.1"/>
    </source>
</evidence>
<organism evidence="1">
    <name type="scientific">Pithovirus LCPAC406</name>
    <dbReference type="NCBI Taxonomy" id="2506599"/>
    <lineage>
        <taxon>Viruses</taxon>
        <taxon>Pithoviruses</taxon>
    </lineage>
</organism>
<dbReference type="EMBL" id="MK500607">
    <property type="protein sequence ID" value="QBK93920.1"/>
    <property type="molecule type" value="Genomic_DNA"/>
</dbReference>
<reference evidence="1" key="1">
    <citation type="journal article" date="2019" name="MBio">
        <title>Virus Genomes from Deep Sea Sediments Expand the Ocean Megavirome and Support Independent Origins of Viral Gigantism.</title>
        <authorList>
            <person name="Backstrom D."/>
            <person name="Yutin N."/>
            <person name="Jorgensen S.L."/>
            <person name="Dharamshi J."/>
            <person name="Homa F."/>
            <person name="Zaremba-Niedwiedzka K."/>
            <person name="Spang A."/>
            <person name="Wolf Y.I."/>
            <person name="Koonin E.V."/>
            <person name="Ettema T.J."/>
        </authorList>
    </citation>
    <scope>NUCLEOTIDE SEQUENCE</scope>
</reference>
<accession>A0A481ZGE0</accession>
<proteinExistence type="predicted"/>
<gene>
    <name evidence="1" type="ORF">LCPAC406_02340</name>
</gene>
<protein>
    <submittedName>
        <fullName evidence="1">Uncharacterized protein</fullName>
    </submittedName>
</protein>
<sequence>MGRGYNIAVPGFDSNNIKLSPKIMKYLTESGITTRNRAIKDMNLIGLQGLVTSAVTKSNMSMREPIIISSKNSNYEYVNTDNVISIIERIMNVGATGSLLINNGEPINFIVGDVLNEGSRPFKINTVIKNEVEITFVPKYPIIELMDHHLVDDMIYQVKNSFYGEYYEAEMKSELPIRSVSSPRKSHQIQTSLIIPRSSRIRKSKLRVISKPRIRSRRTPF</sequence>